<dbReference type="Gramene" id="KOM46595">
    <property type="protein sequence ID" value="KOM46595"/>
    <property type="gene ID" value="LR48_Vigan07g029900"/>
</dbReference>
<feature type="region of interest" description="Disordered" evidence="1">
    <location>
        <begin position="145"/>
        <end position="179"/>
    </location>
</feature>
<evidence type="ECO:0000313" key="3">
    <source>
        <dbReference type="Proteomes" id="UP000053144"/>
    </source>
</evidence>
<dbReference type="Proteomes" id="UP000053144">
    <property type="component" value="Chromosome 7"/>
</dbReference>
<evidence type="ECO:0000313" key="2">
    <source>
        <dbReference type="EMBL" id="KOM46595.1"/>
    </source>
</evidence>
<sequence length="179" mass="19657">MPHLSLVEEEAKYAGAAPIRALHQQATPTSHGGPAVMHIQQALELHDGRECLGELLERFETALRYSTARLGELGDNEYYKQDSKMREPVRPFPACPALNRREPMSNEGHLKRMSTSTVQPFALGFMITPKKKEAGYNFCASLAPGREKEGARARPSARASRLGATEKGRPGANSADMEP</sequence>
<organism evidence="2 3">
    <name type="scientific">Phaseolus angularis</name>
    <name type="common">Azuki bean</name>
    <name type="synonym">Vigna angularis</name>
    <dbReference type="NCBI Taxonomy" id="3914"/>
    <lineage>
        <taxon>Eukaryota</taxon>
        <taxon>Viridiplantae</taxon>
        <taxon>Streptophyta</taxon>
        <taxon>Embryophyta</taxon>
        <taxon>Tracheophyta</taxon>
        <taxon>Spermatophyta</taxon>
        <taxon>Magnoliopsida</taxon>
        <taxon>eudicotyledons</taxon>
        <taxon>Gunneridae</taxon>
        <taxon>Pentapetalae</taxon>
        <taxon>rosids</taxon>
        <taxon>fabids</taxon>
        <taxon>Fabales</taxon>
        <taxon>Fabaceae</taxon>
        <taxon>Papilionoideae</taxon>
        <taxon>50 kb inversion clade</taxon>
        <taxon>NPAAA clade</taxon>
        <taxon>indigoferoid/millettioid clade</taxon>
        <taxon>Phaseoleae</taxon>
        <taxon>Vigna</taxon>
    </lineage>
</organism>
<gene>
    <name evidence="2" type="ORF">LR48_Vigan07g029900</name>
</gene>
<name>A0A0L9UUQ0_PHAAN</name>
<evidence type="ECO:0000256" key="1">
    <source>
        <dbReference type="SAM" id="MobiDB-lite"/>
    </source>
</evidence>
<reference evidence="3" key="1">
    <citation type="journal article" date="2015" name="Proc. Natl. Acad. Sci. U.S.A.">
        <title>Genome sequencing of adzuki bean (Vigna angularis) provides insight into high starch and low fat accumulation and domestication.</title>
        <authorList>
            <person name="Yang K."/>
            <person name="Tian Z."/>
            <person name="Chen C."/>
            <person name="Luo L."/>
            <person name="Zhao B."/>
            <person name="Wang Z."/>
            <person name="Yu L."/>
            <person name="Li Y."/>
            <person name="Sun Y."/>
            <person name="Li W."/>
            <person name="Chen Y."/>
            <person name="Li Y."/>
            <person name="Zhang Y."/>
            <person name="Ai D."/>
            <person name="Zhao J."/>
            <person name="Shang C."/>
            <person name="Ma Y."/>
            <person name="Wu B."/>
            <person name="Wang M."/>
            <person name="Gao L."/>
            <person name="Sun D."/>
            <person name="Zhang P."/>
            <person name="Guo F."/>
            <person name="Wang W."/>
            <person name="Li Y."/>
            <person name="Wang J."/>
            <person name="Varshney R.K."/>
            <person name="Wang J."/>
            <person name="Ling H.Q."/>
            <person name="Wan P."/>
        </authorList>
    </citation>
    <scope>NUCLEOTIDE SEQUENCE</scope>
    <source>
        <strain evidence="3">cv. Jingnong 6</strain>
    </source>
</reference>
<accession>A0A0L9UUQ0</accession>
<dbReference type="EMBL" id="CM003377">
    <property type="protein sequence ID" value="KOM46595.1"/>
    <property type="molecule type" value="Genomic_DNA"/>
</dbReference>
<proteinExistence type="predicted"/>
<dbReference type="AlphaFoldDB" id="A0A0L9UUQ0"/>
<protein>
    <submittedName>
        <fullName evidence="2">Uncharacterized protein</fullName>
    </submittedName>
</protein>